<comment type="caution">
    <text evidence="1">The sequence shown here is derived from an EMBL/GenBank/DDBJ whole genome shotgun (WGS) entry which is preliminary data.</text>
</comment>
<dbReference type="OrthoDB" id="5236983at2759"/>
<dbReference type="Proteomes" id="UP000660729">
    <property type="component" value="Unassembled WGS sequence"/>
</dbReference>
<gene>
    <name evidence="1" type="ORF">HII31_06033</name>
</gene>
<accession>A0A8H6VJE5</accession>
<evidence type="ECO:0000313" key="1">
    <source>
        <dbReference type="EMBL" id="KAF7192627.1"/>
    </source>
</evidence>
<name>A0A8H6VJE5_9PEZI</name>
<protein>
    <recommendedName>
        <fullName evidence="3">SprT-like domain-containing protein</fullName>
    </recommendedName>
</protein>
<reference evidence="1" key="1">
    <citation type="submission" date="2020-04" db="EMBL/GenBank/DDBJ databases">
        <title>Draft genome resource of the tomato pathogen Pseudocercospora fuligena.</title>
        <authorList>
            <person name="Zaccaron A."/>
        </authorList>
    </citation>
    <scope>NUCLEOTIDE SEQUENCE</scope>
    <source>
        <strain evidence="1">PF001</strain>
    </source>
</reference>
<organism evidence="1 2">
    <name type="scientific">Pseudocercospora fuligena</name>
    <dbReference type="NCBI Taxonomy" id="685502"/>
    <lineage>
        <taxon>Eukaryota</taxon>
        <taxon>Fungi</taxon>
        <taxon>Dikarya</taxon>
        <taxon>Ascomycota</taxon>
        <taxon>Pezizomycotina</taxon>
        <taxon>Dothideomycetes</taxon>
        <taxon>Dothideomycetidae</taxon>
        <taxon>Mycosphaerellales</taxon>
        <taxon>Mycosphaerellaceae</taxon>
        <taxon>Pseudocercospora</taxon>
    </lineage>
</organism>
<proteinExistence type="predicted"/>
<keyword evidence="2" id="KW-1185">Reference proteome</keyword>
<sequence>MADFYSNNVIANDVKARNGHGTPYPVDSKELKILQDPLFGPGSKDFRPNPPQISPRQAFERLRTYQRPDAKSNNRWKALREAMKCEKLTWDLIIKVFDDIDACYFGGDLRRRVYLRWRPFDADEQIAIGMTMSVCPFKNRRRVSIHLRTNHKWEAVPKTTALGTLVHEMLHAYFLIHCGDFGSIEFGCADPSHGPIFMAAARMLERLTSLDLTNQSIWDDVRNEFARDEPTWTWEYERASIWLWTSTCMARHVVLNKTLTINIDSCGYQATTVHKSE</sequence>
<evidence type="ECO:0000313" key="2">
    <source>
        <dbReference type="Proteomes" id="UP000660729"/>
    </source>
</evidence>
<evidence type="ECO:0008006" key="3">
    <source>
        <dbReference type="Google" id="ProtNLM"/>
    </source>
</evidence>
<dbReference type="AlphaFoldDB" id="A0A8H6VJE5"/>
<dbReference type="EMBL" id="JABCIY010000116">
    <property type="protein sequence ID" value="KAF7192627.1"/>
    <property type="molecule type" value="Genomic_DNA"/>
</dbReference>